<evidence type="ECO:0000313" key="9">
    <source>
        <dbReference type="EMBL" id="GKV15799.1"/>
    </source>
</evidence>
<dbReference type="InterPro" id="IPR045239">
    <property type="entry name" value="bHLH95_bHLH"/>
</dbReference>
<evidence type="ECO:0000259" key="8">
    <source>
        <dbReference type="PROSITE" id="PS50888"/>
    </source>
</evidence>
<sequence length="521" mass="56934">MFKRKLKLKLTFFPVLSAPGMSTTFRLLSSLLHSSAAPIYFRKCSDQFSILKESHSQPQESRPRGRAKESLQDQPTTTPSSSSPIFLAMADDQFNSSTGLWDSSSRNRFDAGSSSSSSGLNMVGSFGWPVEMVDMKSRPSMDYGSVSGSSGFHDTLKLQAGGSDPIATDFQVMGLGLSSQTLDWNQAALLRGDKSASGFPSMIQETGGGGMGSSSQVQWRTEKMFSGVASDSPVNEFKQINRGFSLDQSFGSSSDSTSSFQMDSSALYGSPSTILQGLLGSENQAQQSTFETRSMNFQYGTGYSMNTNEFLPSWSKVPQFLRTSPPKQSHHSQLHFSNNAPFWNPSATSMNDARPGFFPTQFTAPNFEEKPKNISEVRDTSSTTTKKSGNELATKRTRSEAGPSPLPAFKVRKEKMGDRITALQQLVSPFGKTDTASVLSEAIDYIKFLHDQVNVLSTPYMKSGASMLQHQQPSDKSKDPEGPKQDLRSRGLCLVPVSSTFPVTHETSVDFWTTTFGGTFR</sequence>
<dbReference type="PANTHER" id="PTHR16223:SF46">
    <property type="entry name" value="TRANSCRIPTION FACTOR BHLH123"/>
    <property type="match status" value="1"/>
</dbReference>
<feature type="compositionally biased region" description="Basic and acidic residues" evidence="7">
    <location>
        <begin position="61"/>
        <end position="71"/>
    </location>
</feature>
<dbReference type="InterPro" id="IPR011598">
    <property type="entry name" value="bHLH_dom"/>
</dbReference>
<evidence type="ECO:0000256" key="6">
    <source>
        <dbReference type="ARBA" id="ARBA00023242"/>
    </source>
</evidence>
<feature type="region of interest" description="Disordered" evidence="7">
    <location>
        <begin position="373"/>
        <end position="408"/>
    </location>
</feature>
<evidence type="ECO:0000256" key="2">
    <source>
        <dbReference type="ARBA" id="ARBA00011738"/>
    </source>
</evidence>
<dbReference type="Proteomes" id="UP001054252">
    <property type="component" value="Unassembled WGS sequence"/>
</dbReference>
<name>A0AAV5JML6_9ROSI</name>
<reference evidence="9 10" key="1">
    <citation type="journal article" date="2021" name="Commun. Biol.">
        <title>The genome of Shorea leprosula (Dipterocarpaceae) highlights the ecological relevance of drought in aseasonal tropical rainforests.</title>
        <authorList>
            <person name="Ng K.K.S."/>
            <person name="Kobayashi M.J."/>
            <person name="Fawcett J.A."/>
            <person name="Hatakeyama M."/>
            <person name="Paape T."/>
            <person name="Ng C.H."/>
            <person name="Ang C.C."/>
            <person name="Tnah L.H."/>
            <person name="Lee C.T."/>
            <person name="Nishiyama T."/>
            <person name="Sese J."/>
            <person name="O'Brien M.J."/>
            <person name="Copetti D."/>
            <person name="Mohd Noor M.I."/>
            <person name="Ong R.C."/>
            <person name="Putra M."/>
            <person name="Sireger I.Z."/>
            <person name="Indrioko S."/>
            <person name="Kosugi Y."/>
            <person name="Izuno A."/>
            <person name="Isagi Y."/>
            <person name="Lee S.L."/>
            <person name="Shimizu K.K."/>
        </authorList>
    </citation>
    <scope>NUCLEOTIDE SEQUENCE [LARGE SCALE GENOMIC DNA]</scope>
    <source>
        <strain evidence="9">214</strain>
    </source>
</reference>
<accession>A0AAV5JML6</accession>
<dbReference type="GO" id="GO:0046983">
    <property type="term" value="F:protein dimerization activity"/>
    <property type="evidence" value="ECO:0007669"/>
    <property type="project" value="InterPro"/>
</dbReference>
<dbReference type="InterPro" id="IPR045843">
    <property type="entry name" value="IND-like"/>
</dbReference>
<evidence type="ECO:0000256" key="5">
    <source>
        <dbReference type="ARBA" id="ARBA00023163"/>
    </source>
</evidence>
<dbReference type="Gene3D" id="4.10.280.10">
    <property type="entry name" value="Helix-loop-helix DNA-binding domain"/>
    <property type="match status" value="1"/>
</dbReference>
<dbReference type="FunFam" id="4.10.280.10:FF:000032">
    <property type="entry name" value="Transcription factor bHLH123 family"/>
    <property type="match status" value="1"/>
</dbReference>
<evidence type="ECO:0000256" key="1">
    <source>
        <dbReference type="ARBA" id="ARBA00004123"/>
    </source>
</evidence>
<feature type="compositionally biased region" description="Basic and acidic residues" evidence="7">
    <location>
        <begin position="473"/>
        <end position="489"/>
    </location>
</feature>
<feature type="region of interest" description="Disordered" evidence="7">
    <location>
        <begin position="464"/>
        <end position="489"/>
    </location>
</feature>
<keyword evidence="5" id="KW-0804">Transcription</keyword>
<keyword evidence="10" id="KW-1185">Reference proteome</keyword>
<protein>
    <recommendedName>
        <fullName evidence="8">BHLH domain-containing protein</fullName>
    </recommendedName>
</protein>
<comment type="subunit">
    <text evidence="2">Homodimer.</text>
</comment>
<evidence type="ECO:0000256" key="7">
    <source>
        <dbReference type="SAM" id="MobiDB-lite"/>
    </source>
</evidence>
<keyword evidence="3" id="KW-0805">Transcription regulation</keyword>
<evidence type="ECO:0000256" key="4">
    <source>
        <dbReference type="ARBA" id="ARBA00023125"/>
    </source>
</evidence>
<proteinExistence type="predicted"/>
<keyword evidence="4" id="KW-0238">DNA-binding</keyword>
<dbReference type="GO" id="GO:0000981">
    <property type="term" value="F:DNA-binding transcription factor activity, RNA polymerase II-specific"/>
    <property type="evidence" value="ECO:0007669"/>
    <property type="project" value="TreeGrafter"/>
</dbReference>
<dbReference type="GO" id="GO:0005634">
    <property type="term" value="C:nucleus"/>
    <property type="evidence" value="ECO:0007669"/>
    <property type="project" value="UniProtKB-SubCell"/>
</dbReference>
<keyword evidence="6" id="KW-0539">Nucleus</keyword>
<dbReference type="PANTHER" id="PTHR16223">
    <property type="entry name" value="TRANSCRIPTION FACTOR BHLH83-RELATED"/>
    <property type="match status" value="1"/>
</dbReference>
<dbReference type="GO" id="GO:0000978">
    <property type="term" value="F:RNA polymerase II cis-regulatory region sequence-specific DNA binding"/>
    <property type="evidence" value="ECO:0007669"/>
    <property type="project" value="TreeGrafter"/>
</dbReference>
<dbReference type="SUPFAM" id="SSF47459">
    <property type="entry name" value="HLH, helix-loop-helix DNA-binding domain"/>
    <property type="match status" value="1"/>
</dbReference>
<organism evidence="9 10">
    <name type="scientific">Rubroshorea leprosula</name>
    <dbReference type="NCBI Taxonomy" id="152421"/>
    <lineage>
        <taxon>Eukaryota</taxon>
        <taxon>Viridiplantae</taxon>
        <taxon>Streptophyta</taxon>
        <taxon>Embryophyta</taxon>
        <taxon>Tracheophyta</taxon>
        <taxon>Spermatophyta</taxon>
        <taxon>Magnoliopsida</taxon>
        <taxon>eudicotyledons</taxon>
        <taxon>Gunneridae</taxon>
        <taxon>Pentapetalae</taxon>
        <taxon>rosids</taxon>
        <taxon>malvids</taxon>
        <taxon>Malvales</taxon>
        <taxon>Dipterocarpaceae</taxon>
        <taxon>Rubroshorea</taxon>
    </lineage>
</organism>
<dbReference type="InterPro" id="IPR036638">
    <property type="entry name" value="HLH_DNA-bd_sf"/>
</dbReference>
<dbReference type="EMBL" id="BPVZ01000044">
    <property type="protein sequence ID" value="GKV15799.1"/>
    <property type="molecule type" value="Genomic_DNA"/>
</dbReference>
<evidence type="ECO:0000256" key="3">
    <source>
        <dbReference type="ARBA" id="ARBA00023015"/>
    </source>
</evidence>
<dbReference type="AlphaFoldDB" id="A0AAV5JML6"/>
<evidence type="ECO:0000313" key="10">
    <source>
        <dbReference type="Proteomes" id="UP001054252"/>
    </source>
</evidence>
<feature type="region of interest" description="Disordered" evidence="7">
    <location>
        <begin position="52"/>
        <end position="84"/>
    </location>
</feature>
<gene>
    <name evidence="9" type="ORF">SLEP1_g26550</name>
</gene>
<feature type="compositionally biased region" description="Low complexity" evidence="7">
    <location>
        <begin position="75"/>
        <end position="84"/>
    </location>
</feature>
<dbReference type="SMART" id="SM00353">
    <property type="entry name" value="HLH"/>
    <property type="match status" value="1"/>
</dbReference>
<comment type="subcellular location">
    <subcellularLocation>
        <location evidence="1">Nucleus</location>
    </subcellularLocation>
</comment>
<dbReference type="CDD" id="cd11393">
    <property type="entry name" value="bHLH_AtbHLH_like"/>
    <property type="match status" value="1"/>
</dbReference>
<comment type="caution">
    <text evidence="9">The sequence shown here is derived from an EMBL/GenBank/DDBJ whole genome shotgun (WGS) entry which is preliminary data.</text>
</comment>
<feature type="domain" description="BHLH" evidence="8">
    <location>
        <begin position="400"/>
        <end position="449"/>
    </location>
</feature>
<dbReference type="PROSITE" id="PS50888">
    <property type="entry name" value="BHLH"/>
    <property type="match status" value="1"/>
</dbReference>